<keyword evidence="8 11" id="KW-0520">NAD</keyword>
<proteinExistence type="inferred from homology"/>
<dbReference type="PANTHER" id="PTHR23389">
    <property type="entry name" value="CHROMOSOME TRANSMISSION FIDELITY FACTOR 18"/>
    <property type="match status" value="1"/>
</dbReference>
<dbReference type="SMART" id="SM00278">
    <property type="entry name" value="HhH1"/>
    <property type="match status" value="2"/>
</dbReference>
<feature type="binding site" evidence="11">
    <location>
        <begin position="111"/>
        <end position="112"/>
    </location>
    <ligand>
        <name>NAD(+)</name>
        <dbReference type="ChEBI" id="CHEBI:57540"/>
    </ligand>
</feature>
<feature type="binding site" evidence="11">
    <location>
        <position position="142"/>
    </location>
    <ligand>
        <name>NAD(+)</name>
        <dbReference type="ChEBI" id="CHEBI:57540"/>
    </ligand>
</feature>
<dbReference type="GO" id="GO:0006260">
    <property type="term" value="P:DNA replication"/>
    <property type="evidence" value="ECO:0007669"/>
    <property type="project" value="UniProtKB-KW"/>
</dbReference>
<dbReference type="PIRSF" id="PIRSF001604">
    <property type="entry name" value="LigA"/>
    <property type="match status" value="1"/>
</dbReference>
<evidence type="ECO:0000259" key="12">
    <source>
        <dbReference type="PROSITE" id="PS50172"/>
    </source>
</evidence>
<dbReference type="Gene3D" id="3.40.50.10190">
    <property type="entry name" value="BRCT domain"/>
    <property type="match status" value="1"/>
</dbReference>
<dbReference type="InterPro" id="IPR012340">
    <property type="entry name" value="NA-bd_OB-fold"/>
</dbReference>
<feature type="binding site" evidence="11">
    <location>
        <begin position="62"/>
        <end position="66"/>
    </location>
    <ligand>
        <name>NAD(+)</name>
        <dbReference type="ChEBI" id="CHEBI:57540"/>
    </ligand>
</feature>
<feature type="domain" description="BRCT" evidence="12">
    <location>
        <begin position="636"/>
        <end position="715"/>
    </location>
</feature>
<gene>
    <name evidence="11" type="primary">ligA</name>
    <name evidence="13" type="ORF">HS1_000310</name>
</gene>
<evidence type="ECO:0000256" key="9">
    <source>
        <dbReference type="ARBA" id="ARBA00023204"/>
    </source>
</evidence>
<evidence type="ECO:0000256" key="6">
    <source>
        <dbReference type="ARBA" id="ARBA00022833"/>
    </source>
</evidence>
<dbReference type="RefSeq" id="WP_066060417.1">
    <property type="nucleotide sequence ID" value="NZ_CP013015.1"/>
</dbReference>
<dbReference type="Pfam" id="PF00533">
    <property type="entry name" value="BRCT"/>
    <property type="match status" value="1"/>
</dbReference>
<feature type="binding site" evidence="11">
    <location>
        <position position="203"/>
    </location>
    <ligand>
        <name>NAD(+)</name>
        <dbReference type="ChEBI" id="CHEBI:57540"/>
    </ligand>
</feature>
<dbReference type="GO" id="GO:0003677">
    <property type="term" value="F:DNA binding"/>
    <property type="evidence" value="ECO:0007669"/>
    <property type="project" value="InterPro"/>
</dbReference>
<evidence type="ECO:0000256" key="8">
    <source>
        <dbReference type="ARBA" id="ARBA00023027"/>
    </source>
</evidence>
<keyword evidence="6 11" id="KW-0862">Zinc</keyword>
<dbReference type="SUPFAM" id="SSF47781">
    <property type="entry name" value="RuvA domain 2-like"/>
    <property type="match status" value="1"/>
</dbReference>
<dbReference type="InterPro" id="IPR018239">
    <property type="entry name" value="DNA_ligase_AS"/>
</dbReference>
<keyword evidence="5 11" id="KW-0227">DNA damage</keyword>
<keyword evidence="9 11" id="KW-0234">DNA repair</keyword>
<comment type="similarity">
    <text evidence="11">Belongs to the NAD-dependent DNA ligase family. LigA subfamily.</text>
</comment>
<evidence type="ECO:0000256" key="5">
    <source>
        <dbReference type="ARBA" id="ARBA00022763"/>
    </source>
</evidence>
<dbReference type="InterPro" id="IPR001679">
    <property type="entry name" value="DNA_ligase"/>
</dbReference>
<organism evidence="13 14">
    <name type="scientific">Desulfofervidus auxilii</name>
    <dbReference type="NCBI Taxonomy" id="1621989"/>
    <lineage>
        <taxon>Bacteria</taxon>
        <taxon>Pseudomonadati</taxon>
        <taxon>Thermodesulfobacteriota</taxon>
        <taxon>Candidatus Desulfofervidia</taxon>
        <taxon>Candidatus Desulfofervidales</taxon>
        <taxon>Candidatus Desulfofervidaceae</taxon>
        <taxon>Candidatus Desulfofervidus</taxon>
    </lineage>
</organism>
<dbReference type="SUPFAM" id="SSF56091">
    <property type="entry name" value="DNA ligase/mRNA capping enzyme, catalytic domain"/>
    <property type="match status" value="1"/>
</dbReference>
<keyword evidence="2 11" id="KW-0436">Ligase</keyword>
<feature type="binding site" evidence="11">
    <location>
        <position position="327"/>
    </location>
    <ligand>
        <name>NAD(+)</name>
        <dbReference type="ChEBI" id="CHEBI:57540"/>
    </ligand>
</feature>
<evidence type="ECO:0000256" key="4">
    <source>
        <dbReference type="ARBA" id="ARBA00022723"/>
    </source>
</evidence>
<dbReference type="Pfam" id="PF03119">
    <property type="entry name" value="DNA_ligase_ZBD"/>
    <property type="match status" value="1"/>
</dbReference>
<dbReference type="HAMAP" id="MF_01588">
    <property type="entry name" value="DNA_ligase_A"/>
    <property type="match status" value="1"/>
</dbReference>
<evidence type="ECO:0000313" key="14">
    <source>
        <dbReference type="Proteomes" id="UP000070560"/>
    </source>
</evidence>
<keyword evidence="14" id="KW-1185">Reference proteome</keyword>
<sequence length="715" mass="80909">MYNQIQQKELLEKTKFFLNWLKNHPVKTLSLKEAEKIITNLREVIIYHDWRYYVLNDPVISDYEYDILFRYLRDMEKRYPKLITPDSPTQRVASELTKVFPEVPHLSKMLSLDNAYGAEELRDFHRRVTQGLGIDEVEYVCEPKFDGAGIALIYEGDYLKRGATRGDGARGEDITPNIKTIHSIPLKAPFSQFGIHLLEIRGEVLIDKETFHKLNQKRLEEGLTPFANPRNAGAGSLRLQDPREVAQKNLVAFVYQITYAVNKKGETLLGSHLRSHWEVLNILHQCGFKVTREARLCHGIEEVITFCQDWEGKREGFDYEIDGVVIKLNSIAYQQKLGETAHHPRWAIAFKFKPKQATTVLKRVVFQVGRVGSITPVAELEPVEVGGVTISRVSLFNEDFIREKDIRAGDTILVERAGEVIPYVVKVIKEARKGTEKPIIFPKTCPSCGSALVRLPDEAAWRCLNIRCPVQLMERLKHFASRRAMDIEGLGDRTARVLVVSGLVKDVGDIYFLNEEKLLKELPKRMEALGKPIPTFLGELNVKKLLKGISQSKIRPLHRVIYAIGIRYVGYTTATILAEMVNSIDDLINMPLEDLELAPGIGPKIAHSIKEFFNLPENIKVIEKLKKAGVRMAKLEMAGPLAGKVFVFTGALSTMSRDEAKSKVEALGGKSGDTVSKKINYVVVGKNPGSKLEKAKRLGLKIITEQEFLEMIKER</sequence>
<dbReference type="EC" id="6.5.1.2" evidence="11"/>
<dbReference type="Gene3D" id="6.20.10.30">
    <property type="match status" value="1"/>
</dbReference>
<feature type="binding site" evidence="11">
    <location>
        <position position="445"/>
    </location>
    <ligand>
        <name>Zn(2+)</name>
        <dbReference type="ChEBI" id="CHEBI:29105"/>
    </ligand>
</feature>
<feature type="binding site" evidence="11">
    <location>
        <position position="468"/>
    </location>
    <ligand>
        <name>Zn(2+)</name>
        <dbReference type="ChEBI" id="CHEBI:29105"/>
    </ligand>
</feature>
<dbReference type="InterPro" id="IPR004150">
    <property type="entry name" value="NAD_DNA_ligase_OB"/>
</dbReference>
<reference evidence="13 14" key="1">
    <citation type="submission" date="2015-10" db="EMBL/GenBank/DDBJ databases">
        <title>Candidatus Desulfofervidus auxilii, a hydrogenotrophic sulfate-reducing bacterium involved in the thermophilic anaerobic oxidation of methane.</title>
        <authorList>
            <person name="Krukenberg V."/>
            <person name="Richter M."/>
            <person name="Wegener G."/>
        </authorList>
    </citation>
    <scope>NUCLEOTIDE SEQUENCE [LARGE SCALE GENOMIC DNA]</scope>
    <source>
        <strain evidence="13 14">HS1</strain>
    </source>
</reference>
<comment type="cofactor">
    <cofactor evidence="11">
        <name>Mg(2+)</name>
        <dbReference type="ChEBI" id="CHEBI:18420"/>
    </cofactor>
    <cofactor evidence="11">
        <name>Mn(2+)</name>
        <dbReference type="ChEBI" id="CHEBI:29035"/>
    </cofactor>
</comment>
<dbReference type="EMBL" id="CP013015">
    <property type="protein sequence ID" value="AMM40116.1"/>
    <property type="molecule type" value="Genomic_DNA"/>
</dbReference>
<dbReference type="NCBIfam" id="NF005932">
    <property type="entry name" value="PRK07956.1"/>
    <property type="match status" value="1"/>
</dbReference>
<dbReference type="InterPro" id="IPR013840">
    <property type="entry name" value="DNAligase_N"/>
</dbReference>
<keyword evidence="4 11" id="KW-0479">Metal-binding</keyword>
<evidence type="ECO:0000256" key="2">
    <source>
        <dbReference type="ARBA" id="ARBA00022598"/>
    </source>
</evidence>
<feature type="binding site" evidence="11">
    <location>
        <position position="165"/>
    </location>
    <ligand>
        <name>NAD(+)</name>
        <dbReference type="ChEBI" id="CHEBI:57540"/>
    </ligand>
</feature>
<dbReference type="Gene3D" id="1.10.287.610">
    <property type="entry name" value="Helix hairpin bin"/>
    <property type="match status" value="1"/>
</dbReference>
<evidence type="ECO:0000256" key="7">
    <source>
        <dbReference type="ARBA" id="ARBA00022842"/>
    </source>
</evidence>
<dbReference type="OrthoDB" id="9759736at2"/>
<dbReference type="InterPro" id="IPR001357">
    <property type="entry name" value="BRCT_dom"/>
</dbReference>
<dbReference type="Gene3D" id="2.40.50.140">
    <property type="entry name" value="Nucleic acid-binding proteins"/>
    <property type="match status" value="1"/>
</dbReference>
<dbReference type="InterPro" id="IPR004149">
    <property type="entry name" value="Znf_DNAligase_C4"/>
</dbReference>
<dbReference type="PROSITE" id="PS01055">
    <property type="entry name" value="DNA_LIGASE_N1"/>
    <property type="match status" value="1"/>
</dbReference>
<dbReference type="GO" id="GO:0003911">
    <property type="term" value="F:DNA ligase (NAD+) activity"/>
    <property type="evidence" value="ECO:0007669"/>
    <property type="project" value="UniProtKB-UniRule"/>
</dbReference>
<accession>A0A7U4QIS7</accession>
<dbReference type="CDD" id="cd17748">
    <property type="entry name" value="BRCT_DNA_ligase_like"/>
    <property type="match status" value="1"/>
</dbReference>
<comment type="catalytic activity">
    <reaction evidence="10 11">
        <text>NAD(+) + (deoxyribonucleotide)n-3'-hydroxyl + 5'-phospho-(deoxyribonucleotide)m = (deoxyribonucleotide)n+m + AMP + beta-nicotinamide D-nucleotide.</text>
        <dbReference type="EC" id="6.5.1.2"/>
    </reaction>
</comment>
<feature type="binding site" evidence="11">
    <location>
        <position position="351"/>
    </location>
    <ligand>
        <name>NAD(+)</name>
        <dbReference type="ChEBI" id="CHEBI:57540"/>
    </ligand>
</feature>
<dbReference type="CDD" id="cd00114">
    <property type="entry name" value="LIGANc"/>
    <property type="match status" value="1"/>
</dbReference>
<dbReference type="InterPro" id="IPR010994">
    <property type="entry name" value="RuvA_2-like"/>
</dbReference>
<keyword evidence="11" id="KW-0464">Manganese</keyword>
<dbReference type="Pfam" id="PF01653">
    <property type="entry name" value="DNA_ligase_aden"/>
    <property type="match status" value="1"/>
</dbReference>
<comment type="function">
    <text evidence="1 11">DNA ligase that catalyzes the formation of phosphodiester linkages between 5'-phosphoryl and 3'-hydroxyl groups in double-stranded DNA using NAD as a coenzyme and as the energy source for the reaction. It is essential for DNA replication and repair of damaged DNA.</text>
</comment>
<dbReference type="SMART" id="SM00292">
    <property type="entry name" value="BRCT"/>
    <property type="match status" value="1"/>
</dbReference>
<dbReference type="GO" id="GO:0005829">
    <property type="term" value="C:cytosol"/>
    <property type="evidence" value="ECO:0007669"/>
    <property type="project" value="TreeGrafter"/>
</dbReference>
<dbReference type="Gene3D" id="3.30.470.30">
    <property type="entry name" value="DNA ligase/mRNA capping enzyme"/>
    <property type="match status" value="1"/>
</dbReference>
<dbReference type="PROSITE" id="PS50172">
    <property type="entry name" value="BRCT"/>
    <property type="match status" value="1"/>
</dbReference>
<evidence type="ECO:0000313" key="13">
    <source>
        <dbReference type="EMBL" id="AMM40116.1"/>
    </source>
</evidence>
<dbReference type="KEGG" id="daw:HS1_000310"/>
<dbReference type="GO" id="GO:0046872">
    <property type="term" value="F:metal ion binding"/>
    <property type="evidence" value="ECO:0007669"/>
    <property type="project" value="UniProtKB-KW"/>
</dbReference>
<feature type="binding site" evidence="11">
    <location>
        <position position="448"/>
    </location>
    <ligand>
        <name>Zn(2+)</name>
        <dbReference type="ChEBI" id="CHEBI:29105"/>
    </ligand>
</feature>
<comment type="caution">
    <text evidence="11">Lacks conserved residue(s) required for the propagation of feature annotation.</text>
</comment>
<dbReference type="InterPro" id="IPR036420">
    <property type="entry name" value="BRCT_dom_sf"/>
</dbReference>
<evidence type="ECO:0000256" key="10">
    <source>
        <dbReference type="ARBA" id="ARBA00034005"/>
    </source>
</evidence>
<keyword evidence="7 11" id="KW-0460">Magnesium</keyword>
<dbReference type="Gene3D" id="1.10.150.20">
    <property type="entry name" value="5' to 3' exonuclease, C-terminal subdomain"/>
    <property type="match status" value="2"/>
</dbReference>
<feature type="active site" description="N6-AMP-lysine intermediate" evidence="11">
    <location>
        <position position="144"/>
    </location>
</feature>
<evidence type="ECO:0000256" key="3">
    <source>
        <dbReference type="ARBA" id="ARBA00022705"/>
    </source>
</evidence>
<dbReference type="FunFam" id="3.30.470.30:FF:000001">
    <property type="entry name" value="DNA ligase"/>
    <property type="match status" value="1"/>
</dbReference>
<dbReference type="SUPFAM" id="SSF50249">
    <property type="entry name" value="Nucleic acid-binding proteins"/>
    <property type="match status" value="1"/>
</dbReference>
<dbReference type="Pfam" id="PF03120">
    <property type="entry name" value="OB_DNA_ligase"/>
    <property type="match status" value="1"/>
</dbReference>
<dbReference type="Proteomes" id="UP000070560">
    <property type="component" value="Chromosome"/>
</dbReference>
<dbReference type="InterPro" id="IPR013839">
    <property type="entry name" value="DNAligase_adenylation"/>
</dbReference>
<dbReference type="NCBIfam" id="TIGR00575">
    <property type="entry name" value="dnlj"/>
    <property type="match status" value="1"/>
</dbReference>
<dbReference type="SMART" id="SM00532">
    <property type="entry name" value="LIGANc"/>
    <property type="match status" value="1"/>
</dbReference>
<dbReference type="Pfam" id="PF12826">
    <property type="entry name" value="HHH_2"/>
    <property type="match status" value="1"/>
</dbReference>
<dbReference type="SUPFAM" id="SSF52113">
    <property type="entry name" value="BRCT domain"/>
    <property type="match status" value="1"/>
</dbReference>
<evidence type="ECO:0000256" key="1">
    <source>
        <dbReference type="ARBA" id="ARBA00004067"/>
    </source>
</evidence>
<dbReference type="GO" id="GO:0006281">
    <property type="term" value="P:DNA repair"/>
    <property type="evidence" value="ECO:0007669"/>
    <property type="project" value="UniProtKB-KW"/>
</dbReference>
<dbReference type="AlphaFoldDB" id="A0A7U4QIS7"/>
<dbReference type="InterPro" id="IPR041663">
    <property type="entry name" value="DisA/LigA_HHH"/>
</dbReference>
<keyword evidence="3 11" id="KW-0235">DNA replication</keyword>
<dbReference type="PANTHER" id="PTHR23389:SF9">
    <property type="entry name" value="DNA LIGASE"/>
    <property type="match status" value="1"/>
</dbReference>
<evidence type="ECO:0000256" key="11">
    <source>
        <dbReference type="HAMAP-Rule" id="MF_01588"/>
    </source>
</evidence>
<protein>
    <recommendedName>
        <fullName evidence="11">DNA ligase</fullName>
        <ecNumber evidence="11">6.5.1.2</ecNumber>
    </recommendedName>
    <alternativeName>
        <fullName evidence="11">Polydeoxyribonucleotide synthase [NAD(+)]</fullName>
    </alternativeName>
</protein>
<dbReference type="InterPro" id="IPR003583">
    <property type="entry name" value="Hlx-hairpin-Hlx_DNA-bd_motif"/>
</dbReference>
<name>A0A7U4QIS7_DESA2</name>